<dbReference type="GeneID" id="117144862"/>
<dbReference type="AlphaFoldDB" id="A0A6P8KDS8"/>
<reference evidence="2" key="1">
    <citation type="submission" date="2025-08" db="UniProtKB">
        <authorList>
            <consortium name="RefSeq"/>
        </authorList>
    </citation>
    <scope>IDENTIFICATION</scope>
    <source>
        <strain evidence="2">Mau12</strain>
        <tissue evidence="2">Whole Body</tissue>
    </source>
</reference>
<gene>
    <name evidence="2" type="primary">LOC117144862</name>
</gene>
<sequence length="147" mass="16929">MAPCSEKQSYAELMENMKLCEAERIYALSNSVGRILDDAEARKVLRHFMMSEKKSMQCVDVYEKCAEFLGKHPKYESCDIKVLARLGLPSHLEQRLCYRLNNGDPISICLCLKNIQEECLSEVAESFNDFKESITKTRMNLKHKQLG</sequence>
<organism evidence="1 2">
    <name type="scientific">Drosophila mauritiana</name>
    <name type="common">Fruit fly</name>
    <dbReference type="NCBI Taxonomy" id="7226"/>
    <lineage>
        <taxon>Eukaryota</taxon>
        <taxon>Metazoa</taxon>
        <taxon>Ecdysozoa</taxon>
        <taxon>Arthropoda</taxon>
        <taxon>Hexapoda</taxon>
        <taxon>Insecta</taxon>
        <taxon>Pterygota</taxon>
        <taxon>Neoptera</taxon>
        <taxon>Endopterygota</taxon>
        <taxon>Diptera</taxon>
        <taxon>Brachycera</taxon>
        <taxon>Muscomorpha</taxon>
        <taxon>Ephydroidea</taxon>
        <taxon>Drosophilidae</taxon>
        <taxon>Drosophila</taxon>
        <taxon>Sophophora</taxon>
    </lineage>
</organism>
<accession>A0A6P8KDS8</accession>
<proteinExistence type="predicted"/>
<evidence type="ECO:0000313" key="1">
    <source>
        <dbReference type="Proteomes" id="UP000515162"/>
    </source>
</evidence>
<dbReference type="Proteomes" id="UP000515162">
    <property type="component" value="Chromosome 3R"/>
</dbReference>
<dbReference type="RefSeq" id="XP_033166157.1">
    <property type="nucleotide sequence ID" value="XM_033310266.1"/>
</dbReference>
<name>A0A6P8KDS8_DROMA</name>
<protein>
    <submittedName>
        <fullName evidence="2">Uncharacterized protein LOC117144862</fullName>
    </submittedName>
</protein>
<evidence type="ECO:0000313" key="2">
    <source>
        <dbReference type="RefSeq" id="XP_033166157.1"/>
    </source>
</evidence>
<keyword evidence="1" id="KW-1185">Reference proteome</keyword>